<keyword evidence="2" id="KW-1185">Reference proteome</keyword>
<protein>
    <submittedName>
        <fullName evidence="1">Uncharacterized protein</fullName>
    </submittedName>
</protein>
<dbReference type="AlphaFoldDB" id="A0A1A8XJN5"/>
<gene>
    <name evidence="1" type="ORF">PROAA_150005</name>
</gene>
<dbReference type="EMBL" id="FLQY01000057">
    <property type="protein sequence ID" value="SBT05350.1"/>
    <property type="molecule type" value="Genomic_DNA"/>
</dbReference>
<organism evidence="1 2">
    <name type="scientific">Candidatus Propionivibrio aalborgensis</name>
    <dbReference type="NCBI Taxonomy" id="1860101"/>
    <lineage>
        <taxon>Bacteria</taxon>
        <taxon>Pseudomonadati</taxon>
        <taxon>Pseudomonadota</taxon>
        <taxon>Betaproteobacteria</taxon>
        <taxon>Rhodocyclales</taxon>
        <taxon>Rhodocyclaceae</taxon>
        <taxon>Propionivibrio</taxon>
    </lineage>
</organism>
<reference evidence="1 2" key="1">
    <citation type="submission" date="2016-06" db="EMBL/GenBank/DDBJ databases">
        <authorList>
            <person name="Kjaerup R.B."/>
            <person name="Dalgaard T.S."/>
            <person name="Juul-Madsen H.R."/>
        </authorList>
    </citation>
    <scope>NUCLEOTIDE SEQUENCE [LARGE SCALE GENOMIC DNA]</scope>
    <source>
        <strain evidence="1">2</strain>
    </source>
</reference>
<name>A0A1A8XJN5_9RHOO</name>
<dbReference type="Proteomes" id="UP000199600">
    <property type="component" value="Unassembled WGS sequence"/>
</dbReference>
<sequence>MFFHQLKRESDYAECLDVDQRGLRSVARAMRHGIGGECQGAFWSTTYEGGINAELFAELLKKMMKYRKKPVPSCWIVCRHTRRRY</sequence>
<evidence type="ECO:0000313" key="1">
    <source>
        <dbReference type="EMBL" id="SBT05350.1"/>
    </source>
</evidence>
<proteinExistence type="predicted"/>
<accession>A0A1A8XJN5</accession>
<evidence type="ECO:0000313" key="2">
    <source>
        <dbReference type="Proteomes" id="UP000199600"/>
    </source>
</evidence>